<accession>A0ACB9G2T4</accession>
<dbReference type="EMBL" id="CM042032">
    <property type="protein sequence ID" value="KAI3777690.1"/>
    <property type="molecule type" value="Genomic_DNA"/>
</dbReference>
<sequence length="74" mass="8487">MEFADKTTLIKIQIYTGKRLLIKSDFLFSSLSLCHLQIFTKRVPVQFELYKSPPPPPPPDFSPAPSLQLILLRD</sequence>
<evidence type="ECO:0000313" key="2">
    <source>
        <dbReference type="Proteomes" id="UP001056120"/>
    </source>
</evidence>
<reference evidence="1 2" key="2">
    <citation type="journal article" date="2022" name="Mol. Ecol. Resour.">
        <title>The genomes of chicory, endive, great burdock and yacon provide insights into Asteraceae paleo-polyploidization history and plant inulin production.</title>
        <authorList>
            <person name="Fan W."/>
            <person name="Wang S."/>
            <person name="Wang H."/>
            <person name="Wang A."/>
            <person name="Jiang F."/>
            <person name="Liu H."/>
            <person name="Zhao H."/>
            <person name="Xu D."/>
            <person name="Zhang Y."/>
        </authorList>
    </citation>
    <scope>NUCLEOTIDE SEQUENCE [LARGE SCALE GENOMIC DNA]</scope>
    <source>
        <strain evidence="2">cv. Yunnan</strain>
        <tissue evidence="1">Leaves</tissue>
    </source>
</reference>
<name>A0ACB9G2T4_9ASTR</name>
<proteinExistence type="predicted"/>
<comment type="caution">
    <text evidence="1">The sequence shown here is derived from an EMBL/GenBank/DDBJ whole genome shotgun (WGS) entry which is preliminary data.</text>
</comment>
<organism evidence="1 2">
    <name type="scientific">Smallanthus sonchifolius</name>
    <dbReference type="NCBI Taxonomy" id="185202"/>
    <lineage>
        <taxon>Eukaryota</taxon>
        <taxon>Viridiplantae</taxon>
        <taxon>Streptophyta</taxon>
        <taxon>Embryophyta</taxon>
        <taxon>Tracheophyta</taxon>
        <taxon>Spermatophyta</taxon>
        <taxon>Magnoliopsida</taxon>
        <taxon>eudicotyledons</taxon>
        <taxon>Gunneridae</taxon>
        <taxon>Pentapetalae</taxon>
        <taxon>asterids</taxon>
        <taxon>campanulids</taxon>
        <taxon>Asterales</taxon>
        <taxon>Asteraceae</taxon>
        <taxon>Asteroideae</taxon>
        <taxon>Heliantheae alliance</taxon>
        <taxon>Millerieae</taxon>
        <taxon>Smallanthus</taxon>
    </lineage>
</organism>
<dbReference type="Proteomes" id="UP001056120">
    <property type="component" value="Linkage Group LG15"/>
</dbReference>
<protein>
    <submittedName>
        <fullName evidence="1">Uncharacterized protein</fullName>
    </submittedName>
</protein>
<gene>
    <name evidence="1" type="ORF">L1987_47491</name>
</gene>
<keyword evidence="2" id="KW-1185">Reference proteome</keyword>
<evidence type="ECO:0000313" key="1">
    <source>
        <dbReference type="EMBL" id="KAI3777690.1"/>
    </source>
</evidence>
<reference evidence="2" key="1">
    <citation type="journal article" date="2022" name="Mol. Ecol. Resour.">
        <title>The genomes of chicory, endive, great burdock and yacon provide insights into Asteraceae palaeo-polyploidization history and plant inulin production.</title>
        <authorList>
            <person name="Fan W."/>
            <person name="Wang S."/>
            <person name="Wang H."/>
            <person name="Wang A."/>
            <person name="Jiang F."/>
            <person name="Liu H."/>
            <person name="Zhao H."/>
            <person name="Xu D."/>
            <person name="Zhang Y."/>
        </authorList>
    </citation>
    <scope>NUCLEOTIDE SEQUENCE [LARGE SCALE GENOMIC DNA]</scope>
    <source>
        <strain evidence="2">cv. Yunnan</strain>
    </source>
</reference>